<dbReference type="RefSeq" id="WP_243304227.1">
    <property type="nucleotide sequence ID" value="NZ_JALGBI010000001.1"/>
</dbReference>
<dbReference type="EMBL" id="JALGBI010000001">
    <property type="protein sequence ID" value="MCJ0762191.1"/>
    <property type="molecule type" value="Genomic_DNA"/>
</dbReference>
<dbReference type="InterPro" id="IPR000120">
    <property type="entry name" value="Amidase"/>
</dbReference>
<reference evidence="2" key="1">
    <citation type="submission" date="2022-03" db="EMBL/GenBank/DDBJ databases">
        <authorList>
            <person name="Woo C.Y."/>
        </authorList>
    </citation>
    <scope>NUCLEOTIDE SEQUENCE</scope>
    <source>
        <strain evidence="2">CYS-02</strain>
    </source>
</reference>
<gene>
    <name evidence="2" type="ORF">MMF98_03100</name>
</gene>
<dbReference type="Proteomes" id="UP001139447">
    <property type="component" value="Unassembled WGS sequence"/>
</dbReference>
<protein>
    <submittedName>
        <fullName evidence="2">Amidase</fullName>
    </submittedName>
</protein>
<dbReference type="InterPro" id="IPR023631">
    <property type="entry name" value="Amidase_dom"/>
</dbReference>
<keyword evidence="3" id="KW-1185">Reference proteome</keyword>
<dbReference type="PROSITE" id="PS00571">
    <property type="entry name" value="AMIDASES"/>
    <property type="match status" value="1"/>
</dbReference>
<dbReference type="Gene3D" id="3.90.1300.10">
    <property type="entry name" value="Amidase signature (AS) domain"/>
    <property type="match status" value="1"/>
</dbReference>
<dbReference type="SUPFAM" id="SSF75304">
    <property type="entry name" value="Amidase signature (AS) enzymes"/>
    <property type="match status" value="1"/>
</dbReference>
<evidence type="ECO:0000313" key="2">
    <source>
        <dbReference type="EMBL" id="MCJ0762191.1"/>
    </source>
</evidence>
<dbReference type="AlphaFoldDB" id="A0A9X1VQY6"/>
<evidence type="ECO:0000313" key="3">
    <source>
        <dbReference type="Proteomes" id="UP001139447"/>
    </source>
</evidence>
<dbReference type="Pfam" id="PF01425">
    <property type="entry name" value="Amidase"/>
    <property type="match status" value="1"/>
</dbReference>
<sequence length="481" mass="49598">MSSSHDAGGELLDLSIAEAAQRLRQGAITAEALTAAALARARAVQPVLNAFIDVQGEAALAQARACDREAAAGRWRGPLHGIPLAHKDCFERAGQPMTVGSRVLAAQPPGERDATALARLKEAGAIDLGPLNLNEMVAGPTGQNPHFGDCCNAWDPTRISGGSSSGSGAAVAAGAVFGSLGSDTGGSIRLPASMNGLFGLKPTYGRVSRAGCFPRAFSLDCVGPLARSAEDCALLLQAVAGADPLDASSADAPVPDYLGRLGRAAEGSRIAVMATGRGYHPEVAQAFARFAEAAAQRYGRASEVAFEQLPACYAMADIFSKVEASTLHGAWMRAQPQDYSQAVYSRTEPGLHVPAVRYLEALNVRAGLLGAFLAGPMAEADVLLCPTVPVPVPTRAEADMEGAGKVFGVVATLTALTRPFNYLGLPVLSMPIGRDANGLPMGAQLIGRPFGEARLLAMAQALAADIGWAARPSGLPVNQTL</sequence>
<proteinExistence type="predicted"/>
<comment type="caution">
    <text evidence="2">The sequence shown here is derived from an EMBL/GenBank/DDBJ whole genome shotgun (WGS) entry which is preliminary data.</text>
</comment>
<accession>A0A9X1VQY6</accession>
<name>A0A9X1VQY6_9BURK</name>
<evidence type="ECO:0000259" key="1">
    <source>
        <dbReference type="Pfam" id="PF01425"/>
    </source>
</evidence>
<dbReference type="PANTHER" id="PTHR11895">
    <property type="entry name" value="TRANSAMIDASE"/>
    <property type="match status" value="1"/>
</dbReference>
<dbReference type="PANTHER" id="PTHR11895:SF176">
    <property type="entry name" value="AMIDASE AMID-RELATED"/>
    <property type="match status" value="1"/>
</dbReference>
<organism evidence="2 3">
    <name type="scientific">Variovorax terrae</name>
    <dbReference type="NCBI Taxonomy" id="2923278"/>
    <lineage>
        <taxon>Bacteria</taxon>
        <taxon>Pseudomonadati</taxon>
        <taxon>Pseudomonadota</taxon>
        <taxon>Betaproteobacteria</taxon>
        <taxon>Burkholderiales</taxon>
        <taxon>Comamonadaceae</taxon>
        <taxon>Variovorax</taxon>
    </lineage>
</organism>
<dbReference type="GO" id="GO:0003824">
    <property type="term" value="F:catalytic activity"/>
    <property type="evidence" value="ECO:0007669"/>
    <property type="project" value="InterPro"/>
</dbReference>
<dbReference type="InterPro" id="IPR020556">
    <property type="entry name" value="Amidase_CS"/>
</dbReference>
<dbReference type="InterPro" id="IPR036928">
    <property type="entry name" value="AS_sf"/>
</dbReference>
<feature type="domain" description="Amidase" evidence="1">
    <location>
        <begin position="33"/>
        <end position="456"/>
    </location>
</feature>